<gene>
    <name evidence="2" type="ORF">POCTA_138.1.T0840067</name>
</gene>
<organism evidence="2 3">
    <name type="scientific">Paramecium octaurelia</name>
    <dbReference type="NCBI Taxonomy" id="43137"/>
    <lineage>
        <taxon>Eukaryota</taxon>
        <taxon>Sar</taxon>
        <taxon>Alveolata</taxon>
        <taxon>Ciliophora</taxon>
        <taxon>Intramacronucleata</taxon>
        <taxon>Oligohymenophorea</taxon>
        <taxon>Peniculida</taxon>
        <taxon>Parameciidae</taxon>
        <taxon>Paramecium</taxon>
    </lineage>
</organism>
<sequence>MDHSLKRAETSFIPSNIKARILFQCYLLALGVTLMVLSIIAYFSLTENLIYIRNIVENWNTLPIKLIRQTWGDCLQNEEYVNHYIWPGIEQGCDCRDGDQYIAPRRILFRRTDTLFKKECNDTMRDAGCEDIDEMGSRDFKRLPVQFGNQKLSLCVQREQGNNSFALNSPKENECKENELKCGTISDYFFCTKENECPIFQMHNNSNVESGTQDYFQTLRENDYTLPLVEFKIAQGDGVCRKVNERSISQGRSDYGLISDPGVDCERDPRFKLIYKFDEYKFFQANDALDIAKEALGYEISSEYEWGLYGRHYINFTLSCREYQQEFIDSVDILEEIGIKQLVLMIISIICLALFFTLFLLNCQTMKGVDLPCIKGKGTQESNTLFCIQAGIKETFQLIQAIIAIISFSAVNSQINFYTKLIDEGCSDVVTLDDIQNVRDMLEKKIYKYNLAYIAMFFIGAGIDLIVGFLLLKSYYEERKKLASIRNQEKQQEWRQNNIQSNPEQEIFKQENLNPQFNNFQDPPNFYPQQQQNIGTEYVQQYPQFNYQQEQQQNYQNQPIQNQQFNQYPIQN</sequence>
<dbReference type="Proteomes" id="UP000683925">
    <property type="component" value="Unassembled WGS sequence"/>
</dbReference>
<proteinExistence type="predicted"/>
<keyword evidence="1" id="KW-0472">Membrane</keyword>
<accession>A0A8S1W445</accession>
<feature type="transmembrane region" description="Helical" evidence="1">
    <location>
        <begin position="21"/>
        <end position="45"/>
    </location>
</feature>
<protein>
    <recommendedName>
        <fullName evidence="4">Transmembrane protein</fullName>
    </recommendedName>
</protein>
<feature type="transmembrane region" description="Helical" evidence="1">
    <location>
        <begin position="342"/>
        <end position="361"/>
    </location>
</feature>
<dbReference type="AlphaFoldDB" id="A0A8S1W445"/>
<dbReference type="EMBL" id="CAJJDP010000083">
    <property type="protein sequence ID" value="CAD8184784.1"/>
    <property type="molecule type" value="Genomic_DNA"/>
</dbReference>
<dbReference type="OMA" id="ECNDTMR"/>
<dbReference type="OrthoDB" id="298503at2759"/>
<feature type="transmembrane region" description="Helical" evidence="1">
    <location>
        <begin position="451"/>
        <end position="472"/>
    </location>
</feature>
<comment type="caution">
    <text evidence="2">The sequence shown here is derived from an EMBL/GenBank/DDBJ whole genome shotgun (WGS) entry which is preliminary data.</text>
</comment>
<keyword evidence="1" id="KW-0812">Transmembrane</keyword>
<evidence type="ECO:0000313" key="3">
    <source>
        <dbReference type="Proteomes" id="UP000683925"/>
    </source>
</evidence>
<name>A0A8S1W445_PAROT</name>
<evidence type="ECO:0000256" key="1">
    <source>
        <dbReference type="SAM" id="Phobius"/>
    </source>
</evidence>
<keyword evidence="1" id="KW-1133">Transmembrane helix</keyword>
<reference evidence="2" key="1">
    <citation type="submission" date="2021-01" db="EMBL/GenBank/DDBJ databases">
        <authorList>
            <consortium name="Genoscope - CEA"/>
            <person name="William W."/>
        </authorList>
    </citation>
    <scope>NUCLEOTIDE SEQUENCE</scope>
</reference>
<evidence type="ECO:0008006" key="4">
    <source>
        <dbReference type="Google" id="ProtNLM"/>
    </source>
</evidence>
<keyword evidence="3" id="KW-1185">Reference proteome</keyword>
<evidence type="ECO:0000313" key="2">
    <source>
        <dbReference type="EMBL" id="CAD8184784.1"/>
    </source>
</evidence>